<dbReference type="AlphaFoldDB" id="A0A7Y9DXA2"/>
<dbReference type="PROSITE" id="PS51725">
    <property type="entry name" value="ABM"/>
    <property type="match status" value="1"/>
</dbReference>
<dbReference type="InterPro" id="IPR007138">
    <property type="entry name" value="ABM_dom"/>
</dbReference>
<evidence type="ECO:0000313" key="3">
    <source>
        <dbReference type="Proteomes" id="UP000535890"/>
    </source>
</evidence>
<dbReference type="Proteomes" id="UP000535890">
    <property type="component" value="Unassembled WGS sequence"/>
</dbReference>
<dbReference type="InterPro" id="IPR011008">
    <property type="entry name" value="Dimeric_a/b-barrel"/>
</dbReference>
<dbReference type="Pfam" id="PF03992">
    <property type="entry name" value="ABM"/>
    <property type="match status" value="1"/>
</dbReference>
<dbReference type="PANTHER" id="PTHR33336:SF3">
    <property type="entry name" value="ABM DOMAIN-CONTAINING PROTEIN"/>
    <property type="match status" value="1"/>
</dbReference>
<sequence>MIFIAVKWTIKPEYADRFPELAREFTEACRQEPGNIFFEWSKSLEEENTYQLVEAFQDGAAEAHVNSDHFKKFVSEAPDYVAETPKIVSVQGVDQDGWGEMGEVKPR</sequence>
<dbReference type="GO" id="GO:0004497">
    <property type="term" value="F:monooxygenase activity"/>
    <property type="evidence" value="ECO:0007669"/>
    <property type="project" value="UniProtKB-KW"/>
</dbReference>
<dbReference type="EMBL" id="JACCBN010000001">
    <property type="protein sequence ID" value="NYD37212.1"/>
    <property type="molecule type" value="Genomic_DNA"/>
</dbReference>
<keyword evidence="3" id="KW-1185">Reference proteome</keyword>
<evidence type="ECO:0000259" key="1">
    <source>
        <dbReference type="PROSITE" id="PS51725"/>
    </source>
</evidence>
<dbReference type="RefSeq" id="WP_179794789.1">
    <property type="nucleotide sequence ID" value="NZ_BAABHP010000014.1"/>
</dbReference>
<name>A0A7Y9DXA2_9PSEU</name>
<gene>
    <name evidence="2" type="ORF">BJ983_003314</name>
</gene>
<keyword evidence="2" id="KW-0560">Oxidoreductase</keyword>
<feature type="domain" description="ABM" evidence="1">
    <location>
        <begin position="2"/>
        <end position="90"/>
    </location>
</feature>
<reference evidence="2 3" key="1">
    <citation type="submission" date="2020-07" db="EMBL/GenBank/DDBJ databases">
        <title>Sequencing the genomes of 1000 actinobacteria strains.</title>
        <authorList>
            <person name="Klenk H.-P."/>
        </authorList>
    </citation>
    <scope>NUCLEOTIDE SEQUENCE [LARGE SCALE GENOMIC DNA]</scope>
    <source>
        <strain evidence="2 3">DSM 45772</strain>
    </source>
</reference>
<dbReference type="PANTHER" id="PTHR33336">
    <property type="entry name" value="QUINOL MONOOXYGENASE YGIN-RELATED"/>
    <property type="match status" value="1"/>
</dbReference>
<evidence type="ECO:0000313" key="2">
    <source>
        <dbReference type="EMBL" id="NYD37212.1"/>
    </source>
</evidence>
<comment type="caution">
    <text evidence="2">The sequence shown here is derived from an EMBL/GenBank/DDBJ whole genome shotgun (WGS) entry which is preliminary data.</text>
</comment>
<dbReference type="SUPFAM" id="SSF54909">
    <property type="entry name" value="Dimeric alpha+beta barrel"/>
    <property type="match status" value="1"/>
</dbReference>
<accession>A0A7Y9DXA2</accession>
<proteinExistence type="predicted"/>
<dbReference type="Gene3D" id="3.30.70.100">
    <property type="match status" value="1"/>
</dbReference>
<keyword evidence="2" id="KW-0503">Monooxygenase</keyword>
<organism evidence="2 3">
    <name type="scientific">Actinomycetospora corticicola</name>
    <dbReference type="NCBI Taxonomy" id="663602"/>
    <lineage>
        <taxon>Bacteria</taxon>
        <taxon>Bacillati</taxon>
        <taxon>Actinomycetota</taxon>
        <taxon>Actinomycetes</taxon>
        <taxon>Pseudonocardiales</taxon>
        <taxon>Pseudonocardiaceae</taxon>
        <taxon>Actinomycetospora</taxon>
    </lineage>
</organism>
<protein>
    <submittedName>
        <fullName evidence="2">Quinol monooxygenase YgiN</fullName>
    </submittedName>
</protein>
<dbReference type="InterPro" id="IPR050744">
    <property type="entry name" value="AI-2_Isomerase_LsrG"/>
</dbReference>